<evidence type="ECO:0000256" key="9">
    <source>
        <dbReference type="ARBA" id="ARBA00023004"/>
    </source>
</evidence>
<dbReference type="CDD" id="cd03512">
    <property type="entry name" value="Alkane-hydroxylase"/>
    <property type="match status" value="1"/>
</dbReference>
<keyword evidence="8" id="KW-0560">Oxidoreductase</keyword>
<evidence type="ECO:0000256" key="4">
    <source>
        <dbReference type="ARBA" id="ARBA00022519"/>
    </source>
</evidence>
<accession>A0ABV5M3F0</accession>
<feature type="transmembrane region" description="Helical" evidence="12">
    <location>
        <begin position="56"/>
        <end position="80"/>
    </location>
</feature>
<keyword evidence="3" id="KW-1003">Cell membrane</keyword>
<evidence type="ECO:0000256" key="5">
    <source>
        <dbReference type="ARBA" id="ARBA00022692"/>
    </source>
</evidence>
<comment type="subcellular location">
    <subcellularLocation>
        <location evidence="1">Cell inner membrane</location>
        <topology evidence="1">Multi-pass membrane protein</topology>
    </subcellularLocation>
</comment>
<evidence type="ECO:0000256" key="6">
    <source>
        <dbReference type="ARBA" id="ARBA00022723"/>
    </source>
</evidence>
<evidence type="ECO:0000256" key="3">
    <source>
        <dbReference type="ARBA" id="ARBA00022475"/>
    </source>
</evidence>
<evidence type="ECO:0000256" key="2">
    <source>
        <dbReference type="ARBA" id="ARBA00010823"/>
    </source>
</evidence>
<dbReference type="Pfam" id="PF00487">
    <property type="entry name" value="FA_desaturase"/>
    <property type="match status" value="1"/>
</dbReference>
<dbReference type="PANTHER" id="PTHR38674:SF1">
    <property type="entry name" value="ALKANE 1-MONOOXYGENASE 1"/>
    <property type="match status" value="1"/>
</dbReference>
<feature type="transmembrane region" description="Helical" evidence="12">
    <location>
        <begin position="86"/>
        <end position="108"/>
    </location>
</feature>
<dbReference type="EMBL" id="JBHMCA010000020">
    <property type="protein sequence ID" value="MFB9443341.1"/>
    <property type="molecule type" value="Genomic_DNA"/>
</dbReference>
<comment type="caution">
    <text evidence="14">The sequence shown here is derived from an EMBL/GenBank/DDBJ whole genome shotgun (WGS) entry which is preliminary data.</text>
</comment>
<evidence type="ECO:0000259" key="13">
    <source>
        <dbReference type="Pfam" id="PF00487"/>
    </source>
</evidence>
<evidence type="ECO:0000256" key="8">
    <source>
        <dbReference type="ARBA" id="ARBA00023002"/>
    </source>
</evidence>
<evidence type="ECO:0000256" key="11">
    <source>
        <dbReference type="ARBA" id="ARBA00023136"/>
    </source>
</evidence>
<evidence type="ECO:0000313" key="15">
    <source>
        <dbReference type="Proteomes" id="UP001589608"/>
    </source>
</evidence>
<evidence type="ECO:0000256" key="7">
    <source>
        <dbReference type="ARBA" id="ARBA00022989"/>
    </source>
</evidence>
<keyword evidence="9" id="KW-0408">Iron</keyword>
<keyword evidence="4" id="KW-0997">Cell inner membrane</keyword>
<keyword evidence="11 12" id="KW-0472">Membrane</keyword>
<comment type="similarity">
    <text evidence="2">Belongs to the fatty acid desaturase type 1 family. AlkB subfamily.</text>
</comment>
<proteinExistence type="inferred from homology"/>
<reference evidence="14 15" key="1">
    <citation type="submission" date="2024-09" db="EMBL/GenBank/DDBJ databases">
        <authorList>
            <person name="Sun Q."/>
            <person name="Mori K."/>
        </authorList>
    </citation>
    <scope>NUCLEOTIDE SEQUENCE [LARGE SCALE GENOMIC DNA]</scope>
    <source>
        <strain evidence="14 15">JCM 3307</strain>
    </source>
</reference>
<keyword evidence="5 12" id="KW-0812">Transmembrane</keyword>
<dbReference type="RefSeq" id="WP_246656549.1">
    <property type="nucleotide sequence ID" value="NZ_JBHMCA010000020.1"/>
</dbReference>
<dbReference type="PANTHER" id="PTHR38674">
    <property type="entry name" value="ALKANE 1-MONOOXYGENASE 1"/>
    <property type="match status" value="1"/>
</dbReference>
<evidence type="ECO:0000256" key="10">
    <source>
        <dbReference type="ARBA" id="ARBA00023033"/>
    </source>
</evidence>
<keyword evidence="15" id="KW-1185">Reference proteome</keyword>
<evidence type="ECO:0000313" key="14">
    <source>
        <dbReference type="EMBL" id="MFB9443341.1"/>
    </source>
</evidence>
<organism evidence="14 15">
    <name type="scientific">Dactylosporangium vinaceum</name>
    <dbReference type="NCBI Taxonomy" id="53362"/>
    <lineage>
        <taxon>Bacteria</taxon>
        <taxon>Bacillati</taxon>
        <taxon>Actinomycetota</taxon>
        <taxon>Actinomycetes</taxon>
        <taxon>Micromonosporales</taxon>
        <taxon>Micromonosporaceae</taxon>
        <taxon>Dactylosporangium</taxon>
    </lineage>
</organism>
<protein>
    <submittedName>
        <fullName evidence="14">Alkane 1-monooxygenase</fullName>
    </submittedName>
</protein>
<dbReference type="Proteomes" id="UP001589608">
    <property type="component" value="Unassembled WGS sequence"/>
</dbReference>
<sequence length="348" mass="39300">MPFAALGLAVATGSAWAWWLTPFVVFVLIPAVDLIFGEDRQNPPEDVVPALQRSPYYRWITYLYLPAQYASLVTGCWVWQSWLSHGAVDLVGATGLTLTVGIVNGVAINTAHELGHKRESVERWLSKIALAPTGYGHFFVEHNRGHHVRVATPEDPASSMLGESLWRFWPRTVVGSLRSAWRLETARHRIRGRSPWTLRNDVRSAWAMTGVLYSVLVGVFGWAVVPMLLLQAVVGFTLLEAVNYLEHYGLRRQRTEAGRYEKVDPRHSWNSDRLVTNVFLFQLQRHSDHHANPLRRYQVLRSFNESPQLPAGYATMVVLALVPPLWRRVMHARVLAHYAGDAAQANTG</sequence>
<keyword evidence="10" id="KW-0503">Monooxygenase</keyword>
<evidence type="ECO:0000256" key="12">
    <source>
        <dbReference type="SAM" id="Phobius"/>
    </source>
</evidence>
<feature type="transmembrane region" description="Helical" evidence="12">
    <location>
        <begin position="16"/>
        <end position="36"/>
    </location>
</feature>
<keyword evidence="6" id="KW-0479">Metal-binding</keyword>
<feature type="transmembrane region" description="Helical" evidence="12">
    <location>
        <begin position="228"/>
        <end position="245"/>
    </location>
</feature>
<dbReference type="InterPro" id="IPR033885">
    <property type="entry name" value="AlkB/XylM"/>
</dbReference>
<feature type="transmembrane region" description="Helical" evidence="12">
    <location>
        <begin position="205"/>
        <end position="222"/>
    </location>
</feature>
<name>A0ABV5M3F0_9ACTN</name>
<dbReference type="InterPro" id="IPR005804">
    <property type="entry name" value="FA_desaturase_dom"/>
</dbReference>
<evidence type="ECO:0000256" key="1">
    <source>
        <dbReference type="ARBA" id="ARBA00004429"/>
    </source>
</evidence>
<feature type="domain" description="Fatty acid desaturase" evidence="13">
    <location>
        <begin position="95"/>
        <end position="317"/>
    </location>
</feature>
<keyword evidence="7 12" id="KW-1133">Transmembrane helix</keyword>
<gene>
    <name evidence="14" type="ORF">ACFFTR_09620</name>
</gene>